<dbReference type="Proteomes" id="UP000427373">
    <property type="component" value="Chromosome"/>
</dbReference>
<keyword evidence="1" id="KW-0472">Membrane</keyword>
<dbReference type="Proteomes" id="UP000582213">
    <property type="component" value="Unassembled WGS sequence"/>
</dbReference>
<dbReference type="EMBL" id="CP045484">
    <property type="protein sequence ID" value="QGR18179.1"/>
    <property type="molecule type" value="Genomic_DNA"/>
</dbReference>
<evidence type="ECO:0000313" key="2">
    <source>
        <dbReference type="EMBL" id="MBB5254282.1"/>
    </source>
</evidence>
<keyword evidence="1" id="KW-1133">Transmembrane helix</keyword>
<dbReference type="KEGG" id="soh:D1869_14015"/>
<reference evidence="2 5" key="2">
    <citation type="submission" date="2020-08" db="EMBL/GenBank/DDBJ databases">
        <title>Genomic Encyclopedia of Type Strains, Phase IV (KMG-IV): sequencing the most valuable type-strain genomes for metagenomic binning, comparative biology and taxonomic classification.</title>
        <authorList>
            <person name="Goeker M."/>
        </authorList>
    </citation>
    <scope>NUCLEOTIDE SEQUENCE [LARGE SCALE GENOMIC DNA]</scope>
    <source>
        <strain evidence="2 5">DSM 12421</strain>
    </source>
</reference>
<protein>
    <submittedName>
        <fullName evidence="3">Uncharacterized protein</fullName>
    </submittedName>
</protein>
<evidence type="ECO:0000313" key="4">
    <source>
        <dbReference type="Proteomes" id="UP000427373"/>
    </source>
</evidence>
<dbReference type="RefSeq" id="WP_156015667.1">
    <property type="nucleotide sequence ID" value="NZ_CP045484.1"/>
</dbReference>
<keyword evidence="4" id="KW-1185">Reference proteome</keyword>
<organism evidence="3 4">
    <name type="scientific">Sulfurisphaera ohwakuensis</name>
    <dbReference type="NCBI Taxonomy" id="69656"/>
    <lineage>
        <taxon>Archaea</taxon>
        <taxon>Thermoproteota</taxon>
        <taxon>Thermoprotei</taxon>
        <taxon>Sulfolobales</taxon>
        <taxon>Sulfolobaceae</taxon>
        <taxon>Sulfurisphaera</taxon>
    </lineage>
</organism>
<dbReference type="EMBL" id="JACHFY010000013">
    <property type="protein sequence ID" value="MBB5254282.1"/>
    <property type="molecule type" value="Genomic_DNA"/>
</dbReference>
<name>A0A650CK47_SULOH</name>
<evidence type="ECO:0000256" key="1">
    <source>
        <dbReference type="SAM" id="Phobius"/>
    </source>
</evidence>
<accession>A0A650CK47</accession>
<gene>
    <name evidence="3" type="ORF">D1869_14015</name>
    <name evidence="2" type="ORF">HNQ62_002056</name>
</gene>
<proteinExistence type="predicted"/>
<sequence>MIINKKVIIFLVIISIVAVLFSFFIFDRSFAFSIISSQSNNYNYTYGTFTVYIYNPANGTVKKENITGIMLYIDNVDVQNLQITSISNSTFSEVPVYYVQVPVPLPNGSVVKGFQRSYEIYIGYEEVLISTSGLSSGSYVIALSDGTTISVTIR</sequence>
<keyword evidence="1" id="KW-0812">Transmembrane</keyword>
<dbReference type="AlphaFoldDB" id="A0A650CK47"/>
<dbReference type="OrthoDB" id="43614at2157"/>
<evidence type="ECO:0000313" key="3">
    <source>
        <dbReference type="EMBL" id="QGR18179.1"/>
    </source>
</evidence>
<evidence type="ECO:0000313" key="5">
    <source>
        <dbReference type="Proteomes" id="UP000582213"/>
    </source>
</evidence>
<feature type="transmembrane region" description="Helical" evidence="1">
    <location>
        <begin position="7"/>
        <end position="26"/>
    </location>
</feature>
<reference evidence="3 4" key="1">
    <citation type="submission" date="2019-10" db="EMBL/GenBank/DDBJ databases">
        <title>Genome Sequences from Six Type Strain Members of the Archaeal Family Sulfolobaceae: Acidianus ambivalens, Acidianus infernus, Metallosphaera prunae, Stygiolobus azoricus, Sulfolobus metallicus, and Sulfurisphaera ohwakuensis.</title>
        <authorList>
            <person name="Counts J.A."/>
            <person name="Kelly R.M."/>
        </authorList>
    </citation>
    <scope>NUCLEOTIDE SEQUENCE [LARGE SCALE GENOMIC DNA]</scope>
    <source>
        <strain evidence="3 4">TA-1</strain>
    </source>
</reference>
<dbReference type="GeneID" id="42802382"/>